<sequence>MALFHSRRSLVYYTVVATSFCWILGTVSFFLIQSLDVGIEIKRRTPEEIPPLQIPKLNAHTVNSVRDSESNRGEPNQPSETKGHILPVITTNSEKDTIIPNDSPRRLVFITANYERFPPGAKLKGPGAGGAGVSVPASRKAEEDEGFDQHSFNRVASDMISFHRKLRDHRNSG</sequence>
<feature type="region of interest" description="Disordered" evidence="1">
    <location>
        <begin position="121"/>
        <end position="150"/>
    </location>
</feature>
<dbReference type="Proteomes" id="UP001159427">
    <property type="component" value="Unassembled WGS sequence"/>
</dbReference>
<dbReference type="InterPro" id="IPR029044">
    <property type="entry name" value="Nucleotide-diphossugar_trans"/>
</dbReference>
<keyword evidence="2" id="KW-0812">Transmembrane</keyword>
<keyword evidence="2" id="KW-1133">Transmembrane helix</keyword>
<evidence type="ECO:0000313" key="4">
    <source>
        <dbReference type="Proteomes" id="UP001159427"/>
    </source>
</evidence>
<proteinExistence type="predicted"/>
<dbReference type="EMBL" id="CALNXI010002283">
    <property type="protein sequence ID" value="CAH3185752.1"/>
    <property type="molecule type" value="Genomic_DNA"/>
</dbReference>
<keyword evidence="2" id="KW-0472">Membrane</keyword>
<dbReference type="Gene3D" id="3.90.550.10">
    <property type="entry name" value="Spore Coat Polysaccharide Biosynthesis Protein SpsA, Chain A"/>
    <property type="match status" value="1"/>
</dbReference>
<feature type="region of interest" description="Disordered" evidence="1">
    <location>
        <begin position="61"/>
        <end position="84"/>
    </location>
</feature>
<organism evidence="3 4">
    <name type="scientific">Porites evermanni</name>
    <dbReference type="NCBI Taxonomy" id="104178"/>
    <lineage>
        <taxon>Eukaryota</taxon>
        <taxon>Metazoa</taxon>
        <taxon>Cnidaria</taxon>
        <taxon>Anthozoa</taxon>
        <taxon>Hexacorallia</taxon>
        <taxon>Scleractinia</taxon>
        <taxon>Fungiina</taxon>
        <taxon>Poritidae</taxon>
        <taxon>Porites</taxon>
    </lineage>
</organism>
<evidence type="ECO:0000313" key="3">
    <source>
        <dbReference type="EMBL" id="CAH3185752.1"/>
    </source>
</evidence>
<evidence type="ECO:0000256" key="2">
    <source>
        <dbReference type="SAM" id="Phobius"/>
    </source>
</evidence>
<reference evidence="3 4" key="1">
    <citation type="submission" date="2022-05" db="EMBL/GenBank/DDBJ databases">
        <authorList>
            <consortium name="Genoscope - CEA"/>
            <person name="William W."/>
        </authorList>
    </citation>
    <scope>NUCLEOTIDE SEQUENCE [LARGE SCALE GENOMIC DNA]</scope>
</reference>
<name>A0ABN8S211_9CNID</name>
<protein>
    <submittedName>
        <fullName evidence="3">Uncharacterized protein</fullName>
    </submittedName>
</protein>
<feature type="transmembrane region" description="Helical" evidence="2">
    <location>
        <begin position="12"/>
        <end position="32"/>
    </location>
</feature>
<keyword evidence="4" id="KW-1185">Reference proteome</keyword>
<gene>
    <name evidence="3" type="ORF">PEVE_00016335</name>
</gene>
<accession>A0ABN8S211</accession>
<comment type="caution">
    <text evidence="3">The sequence shown here is derived from an EMBL/GenBank/DDBJ whole genome shotgun (WGS) entry which is preliminary data.</text>
</comment>
<evidence type="ECO:0000256" key="1">
    <source>
        <dbReference type="SAM" id="MobiDB-lite"/>
    </source>
</evidence>